<gene>
    <name evidence="1" type="ORF">O1611_g8369</name>
</gene>
<reference evidence="1" key="1">
    <citation type="submission" date="2022-12" db="EMBL/GenBank/DDBJ databases">
        <title>Genome Sequence of Lasiodiplodia mahajangana.</title>
        <authorList>
            <person name="Buettner E."/>
        </authorList>
    </citation>
    <scope>NUCLEOTIDE SEQUENCE</scope>
    <source>
        <strain evidence="1">VT137</strain>
    </source>
</reference>
<name>A0ACC2JD25_9PEZI</name>
<sequence length="159" mass="18157">MLRDVLAGNETIVVFLEDNTRAASRVRRLDELTREHGQRTEESRNGHGKANQGLRMRDIMHVNLGLLPSSRGSWGTAWDIASHAPQTWFHVHENVGMADIEAKKDEIREWFGGQTVKDSIQFDVYVEHVELVKTFAPGVWHCVFDLYVTRQMDAADNIT</sequence>
<keyword evidence="2" id="KW-1185">Reference proteome</keyword>
<dbReference type="EMBL" id="JAPUUL010002464">
    <property type="protein sequence ID" value="KAJ8125267.1"/>
    <property type="molecule type" value="Genomic_DNA"/>
</dbReference>
<dbReference type="Proteomes" id="UP001153332">
    <property type="component" value="Unassembled WGS sequence"/>
</dbReference>
<organism evidence="1 2">
    <name type="scientific">Lasiodiplodia mahajangana</name>
    <dbReference type="NCBI Taxonomy" id="1108764"/>
    <lineage>
        <taxon>Eukaryota</taxon>
        <taxon>Fungi</taxon>
        <taxon>Dikarya</taxon>
        <taxon>Ascomycota</taxon>
        <taxon>Pezizomycotina</taxon>
        <taxon>Dothideomycetes</taxon>
        <taxon>Dothideomycetes incertae sedis</taxon>
        <taxon>Botryosphaeriales</taxon>
        <taxon>Botryosphaeriaceae</taxon>
        <taxon>Lasiodiplodia</taxon>
    </lineage>
</organism>
<proteinExistence type="predicted"/>
<evidence type="ECO:0000313" key="1">
    <source>
        <dbReference type="EMBL" id="KAJ8125267.1"/>
    </source>
</evidence>
<accession>A0ACC2JD25</accession>
<protein>
    <submittedName>
        <fullName evidence="1">Uncharacterized protein</fullName>
    </submittedName>
</protein>
<comment type="caution">
    <text evidence="1">The sequence shown here is derived from an EMBL/GenBank/DDBJ whole genome shotgun (WGS) entry which is preliminary data.</text>
</comment>
<evidence type="ECO:0000313" key="2">
    <source>
        <dbReference type="Proteomes" id="UP001153332"/>
    </source>
</evidence>